<gene>
    <name evidence="1" type="ORF">EVAR_83531_1</name>
</gene>
<evidence type="ECO:0000313" key="2">
    <source>
        <dbReference type="Proteomes" id="UP000299102"/>
    </source>
</evidence>
<proteinExistence type="predicted"/>
<sequence>MKHEKCMVTPLDYNAWSSHVQADVRPIHKLQRNRCIRHSCTTTATCEARAALNKSEHRNAVHHLNTHHKNQYSEVTVKENPKCGLTRRC</sequence>
<accession>A0A4C1ZDR3</accession>
<protein>
    <submittedName>
        <fullName evidence="1">Uncharacterized protein</fullName>
    </submittedName>
</protein>
<dbReference type="Proteomes" id="UP000299102">
    <property type="component" value="Unassembled WGS sequence"/>
</dbReference>
<name>A0A4C1ZDR3_EUMVA</name>
<reference evidence="1 2" key="1">
    <citation type="journal article" date="2019" name="Commun. Biol.">
        <title>The bagworm genome reveals a unique fibroin gene that provides high tensile strength.</title>
        <authorList>
            <person name="Kono N."/>
            <person name="Nakamura H."/>
            <person name="Ohtoshi R."/>
            <person name="Tomita M."/>
            <person name="Numata K."/>
            <person name="Arakawa K."/>
        </authorList>
    </citation>
    <scope>NUCLEOTIDE SEQUENCE [LARGE SCALE GENOMIC DNA]</scope>
</reference>
<organism evidence="1 2">
    <name type="scientific">Eumeta variegata</name>
    <name type="common">Bagworm moth</name>
    <name type="synonym">Eumeta japonica</name>
    <dbReference type="NCBI Taxonomy" id="151549"/>
    <lineage>
        <taxon>Eukaryota</taxon>
        <taxon>Metazoa</taxon>
        <taxon>Ecdysozoa</taxon>
        <taxon>Arthropoda</taxon>
        <taxon>Hexapoda</taxon>
        <taxon>Insecta</taxon>
        <taxon>Pterygota</taxon>
        <taxon>Neoptera</taxon>
        <taxon>Endopterygota</taxon>
        <taxon>Lepidoptera</taxon>
        <taxon>Glossata</taxon>
        <taxon>Ditrysia</taxon>
        <taxon>Tineoidea</taxon>
        <taxon>Psychidae</taxon>
        <taxon>Oiketicinae</taxon>
        <taxon>Eumeta</taxon>
    </lineage>
</organism>
<comment type="caution">
    <text evidence="1">The sequence shown here is derived from an EMBL/GenBank/DDBJ whole genome shotgun (WGS) entry which is preliminary data.</text>
</comment>
<dbReference type="AlphaFoldDB" id="A0A4C1ZDR3"/>
<dbReference type="EMBL" id="BGZK01001768">
    <property type="protein sequence ID" value="GBP85918.1"/>
    <property type="molecule type" value="Genomic_DNA"/>
</dbReference>
<keyword evidence="2" id="KW-1185">Reference proteome</keyword>
<evidence type="ECO:0000313" key="1">
    <source>
        <dbReference type="EMBL" id="GBP85918.1"/>
    </source>
</evidence>